<dbReference type="PROSITE" id="PS00893">
    <property type="entry name" value="NUDIX_BOX"/>
    <property type="match status" value="1"/>
</dbReference>
<comment type="cofactor">
    <cofactor evidence="2">
        <name>Mg(2+)</name>
        <dbReference type="ChEBI" id="CHEBI:18420"/>
    </cofactor>
</comment>
<dbReference type="Pfam" id="PF00293">
    <property type="entry name" value="NUDIX"/>
    <property type="match status" value="1"/>
</dbReference>
<evidence type="ECO:0000256" key="7">
    <source>
        <dbReference type="RuleBase" id="RU003476"/>
    </source>
</evidence>
<gene>
    <name evidence="10" type="ORF">DFH01_01110</name>
</gene>
<evidence type="ECO:0000256" key="8">
    <source>
        <dbReference type="SAM" id="MobiDB-lite"/>
    </source>
</evidence>
<sequence>MVRRRLLPDRRGAGRVEPPPRRRVSFALSREAIADRLGDPAALARAAPTFSDDAEAAAQSGRLRDAAVLVPIVWHDATPSILLTLRSARLTAHAGQVAFPGGRLEPGETAEAAALREAAEEVGLDPRLPVVAGHLPEHLTGTGFRVTPVVAFLDPPLTLTPDPGEVAAIFELPLATVLDPAAPERRQAEFRGRMREFWVWPHPEHLIWGATATMLVSLARILRD</sequence>
<keyword evidence="5" id="KW-0460">Magnesium</keyword>
<reference evidence="11" key="1">
    <citation type="submission" date="2018-05" db="EMBL/GenBank/DDBJ databases">
        <authorList>
            <person name="Du Z."/>
            <person name="Wang X."/>
        </authorList>
    </citation>
    <scope>NUCLEOTIDE SEQUENCE [LARGE SCALE GENOMIC DNA]</scope>
    <source>
        <strain evidence="11">CQN31</strain>
    </source>
</reference>
<organism evidence="10 11">
    <name type="scientific">Falsiroseomonas bella</name>
    <dbReference type="NCBI Taxonomy" id="2184016"/>
    <lineage>
        <taxon>Bacteria</taxon>
        <taxon>Pseudomonadati</taxon>
        <taxon>Pseudomonadota</taxon>
        <taxon>Alphaproteobacteria</taxon>
        <taxon>Acetobacterales</taxon>
        <taxon>Roseomonadaceae</taxon>
        <taxon>Falsiroseomonas</taxon>
    </lineage>
</organism>
<comment type="similarity">
    <text evidence="7">Belongs to the Nudix hydrolase family.</text>
</comment>
<evidence type="ECO:0000256" key="2">
    <source>
        <dbReference type="ARBA" id="ARBA00001946"/>
    </source>
</evidence>
<dbReference type="InterPro" id="IPR000086">
    <property type="entry name" value="NUDIX_hydrolase_dom"/>
</dbReference>
<dbReference type="InterPro" id="IPR020084">
    <property type="entry name" value="NUDIX_hydrolase_CS"/>
</dbReference>
<dbReference type="Gene3D" id="3.90.79.10">
    <property type="entry name" value="Nucleoside Triphosphate Pyrophosphohydrolase"/>
    <property type="match status" value="1"/>
</dbReference>
<feature type="region of interest" description="Disordered" evidence="8">
    <location>
        <begin position="1"/>
        <end position="20"/>
    </location>
</feature>
<accession>A0A317FMQ5</accession>
<dbReference type="OrthoDB" id="9802805at2"/>
<protein>
    <submittedName>
        <fullName evidence="10">CoA pyrophosphatase</fullName>
    </submittedName>
</protein>
<feature type="domain" description="Nudix hydrolase" evidence="9">
    <location>
        <begin position="63"/>
        <end position="194"/>
    </location>
</feature>
<evidence type="ECO:0000256" key="6">
    <source>
        <dbReference type="ARBA" id="ARBA00023211"/>
    </source>
</evidence>
<dbReference type="PANTHER" id="PTHR12992">
    <property type="entry name" value="NUDIX HYDROLASE"/>
    <property type="match status" value="1"/>
</dbReference>
<dbReference type="EMBL" id="QGNA01000001">
    <property type="protein sequence ID" value="PWS39239.1"/>
    <property type="molecule type" value="Genomic_DNA"/>
</dbReference>
<keyword evidence="3" id="KW-0479">Metal-binding</keyword>
<keyword evidence="4 7" id="KW-0378">Hydrolase</keyword>
<comment type="cofactor">
    <cofactor evidence="1">
        <name>Mn(2+)</name>
        <dbReference type="ChEBI" id="CHEBI:29035"/>
    </cofactor>
</comment>
<keyword evidence="6" id="KW-0464">Manganese</keyword>
<dbReference type="InterPro" id="IPR015797">
    <property type="entry name" value="NUDIX_hydrolase-like_dom_sf"/>
</dbReference>
<name>A0A317FMQ5_9PROT</name>
<dbReference type="InterPro" id="IPR045121">
    <property type="entry name" value="CoAse"/>
</dbReference>
<dbReference type="CDD" id="cd03426">
    <property type="entry name" value="NUDIX_CoAse_Nudt7"/>
    <property type="match status" value="1"/>
</dbReference>
<evidence type="ECO:0000256" key="1">
    <source>
        <dbReference type="ARBA" id="ARBA00001936"/>
    </source>
</evidence>
<evidence type="ECO:0000259" key="9">
    <source>
        <dbReference type="PROSITE" id="PS51462"/>
    </source>
</evidence>
<dbReference type="GO" id="GO:0046872">
    <property type="term" value="F:metal ion binding"/>
    <property type="evidence" value="ECO:0007669"/>
    <property type="project" value="UniProtKB-KW"/>
</dbReference>
<dbReference type="InterPro" id="IPR020476">
    <property type="entry name" value="Nudix_hydrolase"/>
</dbReference>
<evidence type="ECO:0000256" key="3">
    <source>
        <dbReference type="ARBA" id="ARBA00022723"/>
    </source>
</evidence>
<evidence type="ECO:0000256" key="5">
    <source>
        <dbReference type="ARBA" id="ARBA00022842"/>
    </source>
</evidence>
<dbReference type="PROSITE" id="PS51462">
    <property type="entry name" value="NUDIX"/>
    <property type="match status" value="1"/>
</dbReference>
<evidence type="ECO:0000313" key="11">
    <source>
        <dbReference type="Proteomes" id="UP000245765"/>
    </source>
</evidence>
<keyword evidence="11" id="KW-1185">Reference proteome</keyword>
<dbReference type="Proteomes" id="UP000245765">
    <property type="component" value="Unassembled WGS sequence"/>
</dbReference>
<dbReference type="PANTHER" id="PTHR12992:SF11">
    <property type="entry name" value="MITOCHONDRIAL COENZYME A DIPHOSPHATASE NUDT8"/>
    <property type="match status" value="1"/>
</dbReference>
<dbReference type="NCBIfam" id="NF007980">
    <property type="entry name" value="PRK10707.1"/>
    <property type="match status" value="1"/>
</dbReference>
<comment type="caution">
    <text evidence="10">The sequence shown here is derived from an EMBL/GenBank/DDBJ whole genome shotgun (WGS) entry which is preliminary data.</text>
</comment>
<dbReference type="AlphaFoldDB" id="A0A317FMQ5"/>
<proteinExistence type="inferred from homology"/>
<dbReference type="SUPFAM" id="SSF55811">
    <property type="entry name" value="Nudix"/>
    <property type="match status" value="1"/>
</dbReference>
<evidence type="ECO:0000256" key="4">
    <source>
        <dbReference type="ARBA" id="ARBA00022801"/>
    </source>
</evidence>
<evidence type="ECO:0000313" key="10">
    <source>
        <dbReference type="EMBL" id="PWS39239.1"/>
    </source>
</evidence>
<dbReference type="GO" id="GO:0010945">
    <property type="term" value="F:coenzyme A diphosphatase activity"/>
    <property type="evidence" value="ECO:0007669"/>
    <property type="project" value="InterPro"/>
</dbReference>
<dbReference type="PRINTS" id="PR00502">
    <property type="entry name" value="NUDIXFAMILY"/>
</dbReference>